<dbReference type="PANTHER" id="PTHR46847:SF1">
    <property type="entry name" value="D-ALLOSE-BINDING PERIPLASMIC PROTEIN-RELATED"/>
    <property type="match status" value="1"/>
</dbReference>
<gene>
    <name evidence="7" type="ORF">H9931_02500</name>
</gene>
<evidence type="ECO:0000259" key="6">
    <source>
        <dbReference type="Pfam" id="PF13407"/>
    </source>
</evidence>
<dbReference type="GO" id="GO:0030246">
    <property type="term" value="F:carbohydrate binding"/>
    <property type="evidence" value="ECO:0007669"/>
    <property type="project" value="UniProtKB-ARBA"/>
</dbReference>
<accession>A0A9D2TEA7</accession>
<reference evidence="7" key="1">
    <citation type="journal article" date="2021" name="PeerJ">
        <title>Extensive microbial diversity within the chicken gut microbiome revealed by metagenomics and culture.</title>
        <authorList>
            <person name="Gilroy R."/>
            <person name="Ravi A."/>
            <person name="Getino M."/>
            <person name="Pursley I."/>
            <person name="Horton D.L."/>
            <person name="Alikhan N.F."/>
            <person name="Baker D."/>
            <person name="Gharbi K."/>
            <person name="Hall N."/>
            <person name="Watson M."/>
            <person name="Adriaenssens E.M."/>
            <person name="Foster-Nyarko E."/>
            <person name="Jarju S."/>
            <person name="Secka A."/>
            <person name="Antonio M."/>
            <person name="Oren A."/>
            <person name="Chaudhuri R.R."/>
            <person name="La Ragione R."/>
            <person name="Hildebrand F."/>
            <person name="Pallen M.J."/>
        </authorList>
    </citation>
    <scope>NUCLEOTIDE SEQUENCE</scope>
    <source>
        <strain evidence="7">CHK198-12963</strain>
    </source>
</reference>
<dbReference type="Pfam" id="PF13407">
    <property type="entry name" value="Peripla_BP_4"/>
    <property type="match status" value="1"/>
</dbReference>
<evidence type="ECO:0000256" key="1">
    <source>
        <dbReference type="ARBA" id="ARBA00004196"/>
    </source>
</evidence>
<dbReference type="SUPFAM" id="SSF53822">
    <property type="entry name" value="Periplasmic binding protein-like I"/>
    <property type="match status" value="1"/>
</dbReference>
<name>A0A9D2TEA7_9FIRM</name>
<evidence type="ECO:0000256" key="5">
    <source>
        <dbReference type="SAM" id="SignalP"/>
    </source>
</evidence>
<evidence type="ECO:0000313" key="8">
    <source>
        <dbReference type="Proteomes" id="UP000823863"/>
    </source>
</evidence>
<evidence type="ECO:0000313" key="7">
    <source>
        <dbReference type="EMBL" id="HJC65578.1"/>
    </source>
</evidence>
<dbReference type="InterPro" id="IPR028082">
    <property type="entry name" value="Peripla_BP_I"/>
</dbReference>
<feature type="chain" id="PRO_5038614349" evidence="5">
    <location>
        <begin position="27"/>
        <end position="367"/>
    </location>
</feature>
<feature type="domain" description="Periplasmic binding protein" evidence="6">
    <location>
        <begin position="69"/>
        <end position="334"/>
    </location>
</feature>
<protein>
    <submittedName>
        <fullName evidence="7">ABC transporter substrate-binding protein</fullName>
    </submittedName>
</protein>
<dbReference type="Gene3D" id="3.40.50.2300">
    <property type="match status" value="2"/>
</dbReference>
<dbReference type="PROSITE" id="PS51257">
    <property type="entry name" value="PROKAR_LIPOPROTEIN"/>
    <property type="match status" value="1"/>
</dbReference>
<dbReference type="Proteomes" id="UP000823863">
    <property type="component" value="Unassembled WGS sequence"/>
</dbReference>
<proteinExistence type="inferred from homology"/>
<evidence type="ECO:0000256" key="4">
    <source>
        <dbReference type="SAM" id="MobiDB-lite"/>
    </source>
</evidence>
<organism evidence="7 8">
    <name type="scientific">Candidatus Enterocloster excrementigallinarum</name>
    <dbReference type="NCBI Taxonomy" id="2838558"/>
    <lineage>
        <taxon>Bacteria</taxon>
        <taxon>Bacillati</taxon>
        <taxon>Bacillota</taxon>
        <taxon>Clostridia</taxon>
        <taxon>Lachnospirales</taxon>
        <taxon>Lachnospiraceae</taxon>
        <taxon>Enterocloster</taxon>
    </lineage>
</organism>
<sequence length="367" mass="38624">MRKRFVTLLLTAAMAASMLAGCGSSASESTTAAEADTEAASSEKAADTDAEDTEAASDTASADNSDKTIYVIVKVLGNQYWSVLQAGAEKAGEDLGCNVVVVGTALESDIEGQLTLLQNAVSAQADGIVIAPLDSVSLDAPITEAYNSGTPVVLVDTVIKSDNYSAALLTDNVAAGKTAAEEMLRRLKEKGISEDEEAQIAIQVGSTGSQTINDRVKGFNEYWEANAPEKWVVLNDDIKVNDGDISKAVGFCQDFITTYPNLKGVFGPNNGSTVGFVTGLTETNRTDITMVGFDFSAEIETMIRSGNFDVASVVQRQYYMGYDGVKTALELAGGGTVEEKTIDTGVILVDSTNVDDEEIQSIINPGV</sequence>
<dbReference type="PANTHER" id="PTHR46847">
    <property type="entry name" value="D-ALLOSE-BINDING PERIPLASMIC PROTEIN-RELATED"/>
    <property type="match status" value="1"/>
</dbReference>
<dbReference type="AlphaFoldDB" id="A0A9D2TEA7"/>
<dbReference type="GO" id="GO:0030313">
    <property type="term" value="C:cell envelope"/>
    <property type="evidence" value="ECO:0007669"/>
    <property type="project" value="UniProtKB-SubCell"/>
</dbReference>
<evidence type="ECO:0000256" key="3">
    <source>
        <dbReference type="ARBA" id="ARBA00022729"/>
    </source>
</evidence>
<comment type="subcellular location">
    <subcellularLocation>
        <location evidence="1">Cell envelope</location>
    </subcellularLocation>
</comment>
<dbReference type="EMBL" id="DWWB01000008">
    <property type="protein sequence ID" value="HJC65578.1"/>
    <property type="molecule type" value="Genomic_DNA"/>
</dbReference>
<reference evidence="7" key="2">
    <citation type="submission" date="2021-04" db="EMBL/GenBank/DDBJ databases">
        <authorList>
            <person name="Gilroy R."/>
        </authorList>
    </citation>
    <scope>NUCLEOTIDE SEQUENCE</scope>
    <source>
        <strain evidence="7">CHK198-12963</strain>
    </source>
</reference>
<evidence type="ECO:0000256" key="2">
    <source>
        <dbReference type="ARBA" id="ARBA00007639"/>
    </source>
</evidence>
<comment type="caution">
    <text evidence="7">The sequence shown here is derived from an EMBL/GenBank/DDBJ whole genome shotgun (WGS) entry which is preliminary data.</text>
</comment>
<feature type="signal peptide" evidence="5">
    <location>
        <begin position="1"/>
        <end position="26"/>
    </location>
</feature>
<feature type="region of interest" description="Disordered" evidence="4">
    <location>
        <begin position="29"/>
        <end position="61"/>
    </location>
</feature>
<keyword evidence="3 5" id="KW-0732">Signal</keyword>
<dbReference type="InterPro" id="IPR025997">
    <property type="entry name" value="SBP_2_dom"/>
</dbReference>
<feature type="compositionally biased region" description="Low complexity" evidence="4">
    <location>
        <begin position="29"/>
        <end position="43"/>
    </location>
</feature>
<comment type="similarity">
    <text evidence="2">Belongs to the bacterial solute-binding protein 2 family.</text>
</comment>
<dbReference type="CDD" id="cd20008">
    <property type="entry name" value="PBP1_ABC_sugar_binding-like"/>
    <property type="match status" value="1"/>
</dbReference>